<sequence length="537" mass="59666">MTFKKKMLVSSATAALLISGGHLPVSEDITNLSSEFVAKANEVGEDNWQDDEMVDWVNNHRAEQTQPDGYGDYNDVPVENNNQLTDFANWKAQNMAQEGYFTHNTPDGQTVTQQYENRYGDEREFDADYDGYIAENIYQVESDLTQEEFDVYAFNGWRNSKGHNENMLASRTDMGYGSYRHEDNGKVTWYGVQVFADDYEKRKKILEDNASFDESGMPTYHNSLESYDKSYNAEDIDPEKVNNSNEKVEQPDESTTPPANPETDKEEKPGQVESSDQENQTPAPDETDKDDSSESITPPANPETDKEEKPGQVESSDQENQTPAPDETDKDDSSESTTPPANPETDKGQDSEQVESPDQGNQSPAPDETDKDDSSESTTSPENSETDKGQDSEQVESSDKENQSPATSEDQNDETEQDESKVEKDTNGNEENSELDEDLETDKEDNSTTPPANTKDNSKVASEGNKGNSSTTDKSDSKVVDKSEGQSNVAEKTESNDKSELPNTGEAMDQKGLIYGITALFVGLGLFLTGRRRKESK</sequence>
<proteinExistence type="predicted"/>
<feature type="compositionally biased region" description="Polar residues" evidence="6">
    <location>
        <begin position="313"/>
        <end position="323"/>
    </location>
</feature>
<evidence type="ECO:0000256" key="7">
    <source>
        <dbReference type="SAM" id="Phobius"/>
    </source>
</evidence>
<feature type="domain" description="Gram-positive cocci surface proteins LPxTG" evidence="8">
    <location>
        <begin position="501"/>
        <end position="537"/>
    </location>
</feature>
<gene>
    <name evidence="9" type="ORF">HNQ45_001531</name>
</gene>
<keyword evidence="10" id="KW-1185">Reference proteome</keyword>
<evidence type="ECO:0000256" key="5">
    <source>
        <dbReference type="ARBA" id="ARBA00023088"/>
    </source>
</evidence>
<feature type="compositionally biased region" description="Basic and acidic residues" evidence="6">
    <location>
        <begin position="491"/>
        <end position="500"/>
    </location>
</feature>
<keyword evidence="7" id="KW-1133">Transmembrane helix</keyword>
<dbReference type="InterPro" id="IPR014044">
    <property type="entry name" value="CAP_dom"/>
</dbReference>
<reference evidence="9 10" key="1">
    <citation type="submission" date="2020-08" db="EMBL/GenBank/DDBJ databases">
        <title>Genomic Encyclopedia of Type Strains, Phase IV (KMG-IV): sequencing the most valuable type-strain genomes for metagenomic binning, comparative biology and taxonomic classification.</title>
        <authorList>
            <person name="Goeker M."/>
        </authorList>
    </citation>
    <scope>NUCLEOTIDE SEQUENCE [LARGE SCALE GENOMIC DNA]</scope>
    <source>
        <strain evidence="9 10">DSM 19163</strain>
    </source>
</reference>
<feature type="compositionally biased region" description="Polar residues" evidence="6">
    <location>
        <begin position="272"/>
        <end position="282"/>
    </location>
</feature>
<dbReference type="NCBIfam" id="TIGR01167">
    <property type="entry name" value="LPXTG_anchor"/>
    <property type="match status" value="1"/>
</dbReference>
<keyword evidence="4" id="KW-0732">Signal</keyword>
<keyword evidence="3" id="KW-0964">Secreted</keyword>
<comment type="subcellular location">
    <subcellularLocation>
        <location evidence="1">Secreted</location>
        <location evidence="1">Cell wall</location>
        <topology evidence="1">Peptidoglycan-anchor</topology>
    </subcellularLocation>
</comment>
<dbReference type="PANTHER" id="PTHR31157">
    <property type="entry name" value="SCP DOMAIN-CONTAINING PROTEIN"/>
    <property type="match status" value="1"/>
</dbReference>
<dbReference type="SUPFAM" id="SSF55797">
    <property type="entry name" value="PR-1-like"/>
    <property type="match status" value="1"/>
</dbReference>
<feature type="compositionally biased region" description="Polar residues" evidence="6">
    <location>
        <begin position="354"/>
        <end position="364"/>
    </location>
</feature>
<feature type="transmembrane region" description="Helical" evidence="7">
    <location>
        <begin position="512"/>
        <end position="530"/>
    </location>
</feature>
<keyword evidence="2" id="KW-0134">Cell wall</keyword>
<dbReference type="Gene3D" id="3.40.33.10">
    <property type="entry name" value="CAP"/>
    <property type="match status" value="1"/>
</dbReference>
<protein>
    <submittedName>
        <fullName evidence="9">LPXTG-motif cell wall-anchored protein</fullName>
    </submittedName>
</protein>
<feature type="compositionally biased region" description="Basic and acidic residues" evidence="6">
    <location>
        <begin position="473"/>
        <end position="484"/>
    </location>
</feature>
<evidence type="ECO:0000259" key="8">
    <source>
        <dbReference type="PROSITE" id="PS50847"/>
    </source>
</evidence>
<comment type="caution">
    <text evidence="9">The sequence shown here is derived from an EMBL/GenBank/DDBJ whole genome shotgun (WGS) entry which is preliminary data.</text>
</comment>
<dbReference type="EMBL" id="JACHHF010000011">
    <property type="protein sequence ID" value="MBB5176642.1"/>
    <property type="molecule type" value="Genomic_DNA"/>
</dbReference>
<accession>A0A9Q2D1D0</accession>
<dbReference type="Proteomes" id="UP000579136">
    <property type="component" value="Unassembled WGS sequence"/>
</dbReference>
<evidence type="ECO:0000256" key="3">
    <source>
        <dbReference type="ARBA" id="ARBA00022525"/>
    </source>
</evidence>
<evidence type="ECO:0000256" key="1">
    <source>
        <dbReference type="ARBA" id="ARBA00004168"/>
    </source>
</evidence>
<evidence type="ECO:0000313" key="10">
    <source>
        <dbReference type="Proteomes" id="UP000579136"/>
    </source>
</evidence>
<feature type="compositionally biased region" description="Basic and acidic residues" evidence="6">
    <location>
        <begin position="385"/>
        <end position="402"/>
    </location>
</feature>
<keyword evidence="7" id="KW-0472">Membrane</keyword>
<keyword evidence="7" id="KW-0812">Transmembrane</keyword>
<feature type="compositionally biased region" description="Basic and acidic residues" evidence="6">
    <location>
        <begin position="418"/>
        <end position="427"/>
    </location>
</feature>
<evidence type="ECO:0000256" key="4">
    <source>
        <dbReference type="ARBA" id="ARBA00022729"/>
    </source>
</evidence>
<evidence type="ECO:0000256" key="2">
    <source>
        <dbReference type="ARBA" id="ARBA00022512"/>
    </source>
</evidence>
<dbReference type="Pfam" id="PF00188">
    <property type="entry name" value="CAP"/>
    <property type="match status" value="1"/>
</dbReference>
<dbReference type="Pfam" id="PF00746">
    <property type="entry name" value="Gram_pos_anchor"/>
    <property type="match status" value="1"/>
</dbReference>
<dbReference type="InterPro" id="IPR035940">
    <property type="entry name" value="CAP_sf"/>
</dbReference>
<feature type="region of interest" description="Disordered" evidence="6">
    <location>
        <begin position="235"/>
        <end position="505"/>
    </location>
</feature>
<dbReference type="PANTHER" id="PTHR31157:SF1">
    <property type="entry name" value="SCP DOMAIN-CONTAINING PROTEIN"/>
    <property type="match status" value="1"/>
</dbReference>
<dbReference type="AlphaFoldDB" id="A0A9Q2D1D0"/>
<organism evidence="9 10">
    <name type="scientific">Nosocomiicoccus ampullae</name>
    <dbReference type="NCBI Taxonomy" id="489910"/>
    <lineage>
        <taxon>Bacteria</taxon>
        <taxon>Bacillati</taxon>
        <taxon>Bacillota</taxon>
        <taxon>Bacilli</taxon>
        <taxon>Bacillales</taxon>
        <taxon>Staphylococcaceae</taxon>
        <taxon>Nosocomiicoccus</taxon>
    </lineage>
</organism>
<evidence type="ECO:0000313" key="9">
    <source>
        <dbReference type="EMBL" id="MBB5176642.1"/>
    </source>
</evidence>
<feature type="compositionally biased region" description="Acidic residues" evidence="6">
    <location>
        <begin position="431"/>
        <end position="443"/>
    </location>
</feature>
<dbReference type="CDD" id="cd05379">
    <property type="entry name" value="CAP_bacterial"/>
    <property type="match status" value="1"/>
</dbReference>
<keyword evidence="5" id="KW-0572">Peptidoglycan-anchor</keyword>
<dbReference type="PROSITE" id="PS50847">
    <property type="entry name" value="GRAM_POS_ANCHORING"/>
    <property type="match status" value="1"/>
</dbReference>
<dbReference type="InterPro" id="IPR019931">
    <property type="entry name" value="LPXTG_anchor"/>
</dbReference>
<dbReference type="RefSeq" id="WP_183675431.1">
    <property type="nucleotide sequence ID" value="NZ_CP079110.1"/>
</dbReference>
<evidence type="ECO:0000256" key="6">
    <source>
        <dbReference type="SAM" id="MobiDB-lite"/>
    </source>
</evidence>
<name>A0A9Q2D1D0_9STAP</name>